<evidence type="ECO:0000256" key="1">
    <source>
        <dbReference type="SAM" id="MobiDB-lite"/>
    </source>
</evidence>
<evidence type="ECO:0000313" key="3">
    <source>
        <dbReference type="Proteomes" id="UP000250043"/>
    </source>
</evidence>
<name>A0A8E2AT40_9APHY</name>
<feature type="region of interest" description="Disordered" evidence="1">
    <location>
        <begin position="1"/>
        <end position="20"/>
    </location>
</feature>
<dbReference type="AlphaFoldDB" id="A0A8E2AT40"/>
<gene>
    <name evidence="2" type="ORF">OBBRIDRAFT_805750</name>
</gene>
<accession>A0A8E2AT40</accession>
<organism evidence="2 3">
    <name type="scientific">Obba rivulosa</name>
    <dbReference type="NCBI Taxonomy" id="1052685"/>
    <lineage>
        <taxon>Eukaryota</taxon>
        <taxon>Fungi</taxon>
        <taxon>Dikarya</taxon>
        <taxon>Basidiomycota</taxon>
        <taxon>Agaricomycotina</taxon>
        <taxon>Agaricomycetes</taxon>
        <taxon>Polyporales</taxon>
        <taxon>Gelatoporiaceae</taxon>
        <taxon>Obba</taxon>
    </lineage>
</organism>
<evidence type="ECO:0000313" key="2">
    <source>
        <dbReference type="EMBL" id="OCH87860.1"/>
    </source>
</evidence>
<proteinExistence type="predicted"/>
<dbReference type="EMBL" id="KV722470">
    <property type="protein sequence ID" value="OCH87860.1"/>
    <property type="molecule type" value="Genomic_DNA"/>
</dbReference>
<keyword evidence="3" id="KW-1185">Reference proteome</keyword>
<protein>
    <submittedName>
        <fullName evidence="2">Uncharacterized protein</fullName>
    </submittedName>
</protein>
<sequence>MNRSMREASRPPAPASGACGSAQDELKRFCDLRRSGVPNGDERKAAIRTPSHWLTGANSPFGPNFESCYAQIHMCGDRDRSGTADDICWRDLGPRAIMRRSQHFNIECHEPRSRSSGFHPRFHDGGTEPNMEPIPSEDGIPRGLMPEENSMSLLSIERSIAACRNRSHGSRNGNVSPADIIHTVDTHRQPTKLSWTKAGSIAAATDPSKLDRGSDRRAVGQSYSLTLRAVQGESRREEFASRTVTHVEEDGNVSLLSEAVGMKLNSQV</sequence>
<reference evidence="2 3" key="1">
    <citation type="submission" date="2016-07" db="EMBL/GenBank/DDBJ databases">
        <title>Draft genome of the white-rot fungus Obba rivulosa 3A-2.</title>
        <authorList>
            <consortium name="DOE Joint Genome Institute"/>
            <person name="Miettinen O."/>
            <person name="Riley R."/>
            <person name="Acob R."/>
            <person name="Barry K."/>
            <person name="Cullen D."/>
            <person name="De Vries R."/>
            <person name="Hainaut M."/>
            <person name="Hatakka A."/>
            <person name="Henrissat B."/>
            <person name="Hilden K."/>
            <person name="Kuo R."/>
            <person name="Labutti K."/>
            <person name="Lipzen A."/>
            <person name="Makela M.R."/>
            <person name="Sandor L."/>
            <person name="Spatafora J.W."/>
            <person name="Grigoriev I.V."/>
            <person name="Hibbett D.S."/>
        </authorList>
    </citation>
    <scope>NUCLEOTIDE SEQUENCE [LARGE SCALE GENOMIC DNA]</scope>
    <source>
        <strain evidence="2 3">3A-2</strain>
    </source>
</reference>
<dbReference type="Proteomes" id="UP000250043">
    <property type="component" value="Unassembled WGS sequence"/>
</dbReference>